<dbReference type="RefSeq" id="WP_379754199.1">
    <property type="nucleotide sequence ID" value="NZ_JBHSYB010000012.1"/>
</dbReference>
<evidence type="ECO:0000256" key="2">
    <source>
        <dbReference type="ARBA" id="ARBA00022679"/>
    </source>
</evidence>
<dbReference type="InterPro" id="IPR004629">
    <property type="entry name" value="WecG_TagA_CpsF"/>
</dbReference>
<dbReference type="PANTHER" id="PTHR34136:SF1">
    <property type="entry name" value="UDP-N-ACETYL-D-MANNOSAMINURONIC ACID TRANSFERASE"/>
    <property type="match status" value="1"/>
</dbReference>
<dbReference type="NCBIfam" id="TIGR00696">
    <property type="entry name" value="wecG_tagA_cpsF"/>
    <property type="match status" value="1"/>
</dbReference>
<dbReference type="EMBL" id="JBHTIZ010000011">
    <property type="protein sequence ID" value="MFD0983634.1"/>
    <property type="molecule type" value="Genomic_DNA"/>
</dbReference>
<dbReference type="CDD" id="cd06533">
    <property type="entry name" value="Glyco_transf_WecG_TagA"/>
    <property type="match status" value="1"/>
</dbReference>
<reference evidence="4" key="1">
    <citation type="journal article" date="2019" name="Int. J. Syst. Evol. Microbiol.">
        <title>The Global Catalogue of Microorganisms (GCM) 10K type strain sequencing project: providing services to taxonomists for standard genome sequencing and annotation.</title>
        <authorList>
            <consortium name="The Broad Institute Genomics Platform"/>
            <consortium name="The Broad Institute Genome Sequencing Center for Infectious Disease"/>
            <person name="Wu L."/>
            <person name="Ma J."/>
        </authorList>
    </citation>
    <scope>NUCLEOTIDE SEQUENCE [LARGE SCALE GENOMIC DNA]</scope>
    <source>
        <strain evidence="4">CECT 7649</strain>
    </source>
</reference>
<evidence type="ECO:0000313" key="4">
    <source>
        <dbReference type="Proteomes" id="UP001597051"/>
    </source>
</evidence>
<name>A0ABW3IZW0_9FLAO</name>
<keyword evidence="2" id="KW-0808">Transferase</keyword>
<keyword evidence="1" id="KW-0328">Glycosyltransferase</keyword>
<sequence length="251" mass="28753">MDNSLPTVSLIDYSIFCGDLNQIKDVKKTIINTINQYSFCLANDNEEFKIALQKSNVLLPDGMAIVSAVNLLSGASIKKIAGADIHQFLLKELNQKSGKCFYLGSSETTLSKIKLKVSNEFPNILVKTFSPAFTNNFTKMQNEEMINAINEFKPDVLFVGMTAPKQEVWSYNNSHLLDAKIICSIGAVFDFYAGTILRPHPLWINLKLEWFIRLVKEPKRMWKRYLYFGPVFIKLILEEKINLYKKKSIFF</sequence>
<keyword evidence="4" id="KW-1185">Reference proteome</keyword>
<organism evidence="3 4">
    <name type="scientific">Flavobacterium myungsuense</name>
    <dbReference type="NCBI Taxonomy" id="651823"/>
    <lineage>
        <taxon>Bacteria</taxon>
        <taxon>Pseudomonadati</taxon>
        <taxon>Bacteroidota</taxon>
        <taxon>Flavobacteriia</taxon>
        <taxon>Flavobacteriales</taxon>
        <taxon>Flavobacteriaceae</taxon>
        <taxon>Flavobacterium</taxon>
    </lineage>
</organism>
<comment type="caution">
    <text evidence="3">The sequence shown here is derived from an EMBL/GenBank/DDBJ whole genome shotgun (WGS) entry which is preliminary data.</text>
</comment>
<protein>
    <submittedName>
        <fullName evidence="3">WecB/TagA/CpsF family glycosyltransferase</fullName>
    </submittedName>
</protein>
<gene>
    <name evidence="3" type="ORF">ACFQ0S_03995</name>
</gene>
<dbReference type="Pfam" id="PF03808">
    <property type="entry name" value="Glyco_tran_WecG"/>
    <property type="match status" value="1"/>
</dbReference>
<dbReference type="PANTHER" id="PTHR34136">
    <property type="match status" value="1"/>
</dbReference>
<dbReference type="Proteomes" id="UP001597051">
    <property type="component" value="Unassembled WGS sequence"/>
</dbReference>
<proteinExistence type="predicted"/>
<evidence type="ECO:0000256" key="1">
    <source>
        <dbReference type="ARBA" id="ARBA00022676"/>
    </source>
</evidence>
<accession>A0ABW3IZW0</accession>
<evidence type="ECO:0000313" key="3">
    <source>
        <dbReference type="EMBL" id="MFD0983634.1"/>
    </source>
</evidence>